<organism evidence="1 2">
    <name type="scientific">Equus caballus</name>
    <name type="common">Horse</name>
    <dbReference type="NCBI Taxonomy" id="9796"/>
    <lineage>
        <taxon>Eukaryota</taxon>
        <taxon>Metazoa</taxon>
        <taxon>Chordata</taxon>
        <taxon>Craniata</taxon>
        <taxon>Vertebrata</taxon>
        <taxon>Euteleostomi</taxon>
        <taxon>Mammalia</taxon>
        <taxon>Eutheria</taxon>
        <taxon>Laurasiatheria</taxon>
        <taxon>Perissodactyla</taxon>
        <taxon>Equidae</taxon>
        <taxon>Equus</taxon>
    </lineage>
</organism>
<sequence length="867" mass="97465">MGEPGAEVSSRAAPRVLAAREALAFGRGSRSSAAAATRPLGVPGRAWCGAARGPAATMAAPGPAPRRALVAAGLPGERPLEPACCWVIIESVPPAGPEASESTTDENEDDIQFVSEGPSRPILQYIDLVCGDDEEPSTYYSDILFPKMPKRQGDFLHFINVKKVKTDTESNNRNKNHRGLSKSKESNFKYVEQPVIEEKPSCSSKEEIDNLVLPDCWNEKQALMFTEQYKWLEIKEGKLGCKDCSTVRHLGSKAEKHVHVSKEWIAYLVTPNGSNKTTRQASLRKKIREHDVSKAHGKIQELLKESVNGSISNLVHKQNNKNIDATVKVFNTVYSLVKHNRPLSDIEGAVELQEENGEVNCLNTRYSATRIAEHIAKEMKMKIFKNIIEENAKICIIIDEASTVSKKSTLVIYIQCTVQSAPAPVMLFVALKELVSTTAECIFNTLLSTLNDCGFTNEYLKANLIAFCSDGANIMLGRKSGVATKLLENFPEIIIWNCLNHRLQLSLDDSISEIKQVNHFKIFLDKIYSIYHQSNKSQNKLLETVPKDLEIEIVKIGRVMGPRWAACSLQAATAVWRAYPVLYMHFSHSYSGLAKRLANINFLQDLALMIDILEEFSLLSTALQSRSTNIQKAQKLIKRTIRALENLKIGTGKHESQIEGLIKSDKFKDIPFNKSNEFNALPRNMLLENIIQHMNLRLLCDRNHDESIFNYFDVLEPSTWPYEEITSPWIAGEKKLFHLCEILKYEIDLNDFREFVSNNIKSNNVSIPTSIQKAKKIVSTIAVNSAEAERGFNLMNIICTRVRNSLTIDHISDLMTINLLGKELADWDATPFVKSWSNCNHRLATDTRVRQKSKAFCENRLAIWNLE</sequence>
<dbReference type="SUPFAM" id="SSF53098">
    <property type="entry name" value="Ribonuclease H-like"/>
    <property type="match status" value="1"/>
</dbReference>
<dbReference type="GeneTree" id="ENSGT00940000162903"/>
<dbReference type="InterPro" id="IPR012337">
    <property type="entry name" value="RNaseH-like_sf"/>
</dbReference>
<evidence type="ECO:0000313" key="3">
    <source>
        <dbReference type="VGNC" id="VGNC:19385"/>
    </source>
</evidence>
<dbReference type="HOGENOM" id="CLU_015859_0_0_1"/>
<dbReference type="VGNC" id="VGNC:25325">
    <property type="gene designation" value="ZNF451"/>
</dbReference>
<evidence type="ECO:0000313" key="4">
    <source>
        <dbReference type="VGNC" id="VGNC:25325"/>
    </source>
</evidence>
<keyword evidence="2" id="KW-1185">Reference proteome</keyword>
<proteinExistence type="predicted"/>
<reference evidence="1" key="3">
    <citation type="submission" date="2025-09" db="UniProtKB">
        <authorList>
            <consortium name="Ensembl"/>
        </authorList>
    </citation>
    <scope>IDENTIFICATION</scope>
    <source>
        <strain evidence="1">Thoroughbred</strain>
    </source>
</reference>
<dbReference type="Proteomes" id="UP000002281">
    <property type="component" value="Chromosome 20"/>
</dbReference>
<dbReference type="GO" id="GO:0061665">
    <property type="term" value="F:SUMO ligase activity"/>
    <property type="evidence" value="ECO:0000318"/>
    <property type="project" value="GO_Central"/>
</dbReference>
<dbReference type="Ensembl" id="ENSECAT00000009618.3">
    <property type="protein sequence ID" value="ENSECAP00000007344.3"/>
    <property type="gene ID" value="ENSECAG00000046439.1"/>
</dbReference>
<name>F6X4K7_HORSE</name>
<protein>
    <submittedName>
        <fullName evidence="1">KIAA1586</fullName>
    </submittedName>
</protein>
<reference evidence="1 2" key="1">
    <citation type="journal article" date="2009" name="Science">
        <title>Genome sequence, comparative analysis, and population genetics of the domestic horse.</title>
        <authorList>
            <consortium name="Broad Institute Genome Sequencing Platform"/>
            <consortium name="Broad Institute Whole Genome Assembly Team"/>
            <person name="Wade C.M."/>
            <person name="Giulotto E."/>
            <person name="Sigurdsson S."/>
            <person name="Zoli M."/>
            <person name="Gnerre S."/>
            <person name="Imsland F."/>
            <person name="Lear T.L."/>
            <person name="Adelson D.L."/>
            <person name="Bailey E."/>
            <person name="Bellone R.R."/>
            <person name="Bloecker H."/>
            <person name="Distl O."/>
            <person name="Edgar R.C."/>
            <person name="Garber M."/>
            <person name="Leeb T."/>
            <person name="Mauceli E."/>
            <person name="MacLeod J.N."/>
            <person name="Penedo M.C.T."/>
            <person name="Raison J.M."/>
            <person name="Sharpe T."/>
            <person name="Vogel J."/>
            <person name="Andersson L."/>
            <person name="Antczak D.F."/>
            <person name="Biagi T."/>
            <person name="Binns M.M."/>
            <person name="Chowdhary B.P."/>
            <person name="Coleman S.J."/>
            <person name="Della Valle G."/>
            <person name="Fryc S."/>
            <person name="Guerin G."/>
            <person name="Hasegawa T."/>
            <person name="Hill E.W."/>
            <person name="Jurka J."/>
            <person name="Kiialainen A."/>
            <person name="Lindgren G."/>
            <person name="Liu J."/>
            <person name="Magnani E."/>
            <person name="Mickelson J.R."/>
            <person name="Murray J."/>
            <person name="Nergadze S.G."/>
            <person name="Onofrio R."/>
            <person name="Pedroni S."/>
            <person name="Piras M.F."/>
            <person name="Raudsepp T."/>
            <person name="Rocchi M."/>
            <person name="Roeed K.H."/>
            <person name="Ryder O.A."/>
            <person name="Searle S."/>
            <person name="Skow L."/>
            <person name="Swinburne J.E."/>
            <person name="Syvaenen A.C."/>
            <person name="Tozaki T."/>
            <person name="Valberg S.J."/>
            <person name="Vaudin M."/>
            <person name="White J.R."/>
            <person name="Zody M.C."/>
            <person name="Lander E.S."/>
            <person name="Lindblad-Toh K."/>
        </authorList>
    </citation>
    <scope>NUCLEOTIDE SEQUENCE [LARGE SCALE GENOMIC DNA]</scope>
    <source>
        <strain evidence="1 2">Thoroughbred</strain>
    </source>
</reference>
<dbReference type="VGNC" id="VGNC:19385">
    <property type="gene designation" value="KIAA1586"/>
</dbReference>
<evidence type="ECO:0000313" key="1">
    <source>
        <dbReference type="Ensembl" id="ENSECAP00000007344.3"/>
    </source>
</evidence>
<dbReference type="GO" id="GO:0016925">
    <property type="term" value="P:protein sumoylation"/>
    <property type="evidence" value="ECO:0000318"/>
    <property type="project" value="GO_Central"/>
</dbReference>
<dbReference type="Bgee" id="ENSECAG00000009633">
    <property type="expression patterns" value="Expressed in testis and 23 other cell types or tissues"/>
</dbReference>
<evidence type="ECO:0000313" key="2">
    <source>
        <dbReference type="Proteomes" id="UP000002281"/>
    </source>
</evidence>
<reference evidence="1" key="2">
    <citation type="submission" date="2025-08" db="UniProtKB">
        <authorList>
            <consortium name="Ensembl"/>
        </authorList>
    </citation>
    <scope>IDENTIFICATION</scope>
    <source>
        <strain evidence="1">Thoroughbred</strain>
    </source>
</reference>
<dbReference type="PANTHER" id="PTHR46880:SF8">
    <property type="entry name" value="E3 SUMO-PROTEIN LIGASE KIAA1586"/>
    <property type="match status" value="1"/>
</dbReference>
<dbReference type="AlphaFoldDB" id="F6X4K7"/>
<gene>
    <name evidence="1 3" type="primary">KIAA1586</name>
    <name evidence="4" type="synonym">ZNF451</name>
</gene>
<dbReference type="PANTHER" id="PTHR46880">
    <property type="entry name" value="RAS-ASSOCIATING DOMAIN-CONTAINING PROTEIN"/>
    <property type="match status" value="1"/>
</dbReference>
<dbReference type="ExpressionAtlas" id="F6X4K7">
    <property type="expression patterns" value="baseline"/>
</dbReference>
<accession>F6X4K7</accession>